<keyword evidence="2" id="KW-1133">Transmembrane helix</keyword>
<feature type="transmembrane region" description="Helical" evidence="2">
    <location>
        <begin position="542"/>
        <end position="566"/>
    </location>
</feature>
<feature type="transmembrane region" description="Helical" evidence="2">
    <location>
        <begin position="408"/>
        <end position="427"/>
    </location>
</feature>
<feature type="transmembrane region" description="Helical" evidence="2">
    <location>
        <begin position="194"/>
        <end position="214"/>
    </location>
</feature>
<feature type="region of interest" description="Disordered" evidence="1">
    <location>
        <begin position="1"/>
        <end position="22"/>
    </location>
</feature>
<dbReference type="RefSeq" id="WP_208268988.1">
    <property type="nucleotide sequence ID" value="NZ_BAAAGM010000024.1"/>
</dbReference>
<protein>
    <submittedName>
        <fullName evidence="3">Uncharacterized protein</fullName>
    </submittedName>
</protein>
<dbReference type="Pfam" id="PF19554">
    <property type="entry name" value="DUF6077"/>
    <property type="match status" value="1"/>
</dbReference>
<feature type="transmembrane region" description="Helical" evidence="2">
    <location>
        <begin position="506"/>
        <end position="530"/>
    </location>
</feature>
<organism evidence="3 4">
    <name type="scientific">Actinomadura nitritigenes</name>
    <dbReference type="NCBI Taxonomy" id="134602"/>
    <lineage>
        <taxon>Bacteria</taxon>
        <taxon>Bacillati</taxon>
        <taxon>Actinomycetota</taxon>
        <taxon>Actinomycetes</taxon>
        <taxon>Streptosporangiales</taxon>
        <taxon>Thermomonosporaceae</taxon>
        <taxon>Actinomadura</taxon>
    </lineage>
</organism>
<feature type="region of interest" description="Disordered" evidence="1">
    <location>
        <begin position="157"/>
        <end position="190"/>
    </location>
</feature>
<dbReference type="Proteomes" id="UP000666915">
    <property type="component" value="Unassembled WGS sequence"/>
</dbReference>
<feature type="transmembrane region" description="Helical" evidence="2">
    <location>
        <begin position="31"/>
        <end position="52"/>
    </location>
</feature>
<comment type="caution">
    <text evidence="3">The sequence shown here is derived from an EMBL/GenBank/DDBJ whole genome shotgun (WGS) entry which is preliminary data.</text>
</comment>
<feature type="transmembrane region" description="Helical" evidence="2">
    <location>
        <begin position="58"/>
        <end position="77"/>
    </location>
</feature>
<feature type="transmembrane region" description="Helical" evidence="2">
    <location>
        <begin position="367"/>
        <end position="388"/>
    </location>
</feature>
<name>A0ABS3R2W2_9ACTN</name>
<feature type="transmembrane region" description="Helical" evidence="2">
    <location>
        <begin position="308"/>
        <end position="331"/>
    </location>
</feature>
<feature type="transmembrane region" description="Helical" evidence="2">
    <location>
        <begin position="475"/>
        <end position="494"/>
    </location>
</feature>
<evidence type="ECO:0000313" key="3">
    <source>
        <dbReference type="EMBL" id="MBO2440598.1"/>
    </source>
</evidence>
<evidence type="ECO:0000256" key="2">
    <source>
        <dbReference type="SAM" id="Phobius"/>
    </source>
</evidence>
<accession>A0ABS3R2W2</accession>
<proteinExistence type="predicted"/>
<feature type="transmembrane region" description="Helical" evidence="2">
    <location>
        <begin position="337"/>
        <end position="355"/>
    </location>
</feature>
<keyword evidence="2" id="KW-0812">Transmembrane</keyword>
<keyword evidence="4" id="KW-1185">Reference proteome</keyword>
<reference evidence="3 4" key="1">
    <citation type="submission" date="2021-03" db="EMBL/GenBank/DDBJ databases">
        <authorList>
            <person name="Kanchanasin P."/>
            <person name="Saeng-In P."/>
            <person name="Phongsopitanun W."/>
            <person name="Yuki M."/>
            <person name="Kudo T."/>
            <person name="Ohkuma M."/>
            <person name="Tanasupawat S."/>
        </authorList>
    </citation>
    <scope>NUCLEOTIDE SEQUENCE [LARGE SCALE GENOMIC DNA]</scope>
    <source>
        <strain evidence="3 4">L46</strain>
    </source>
</reference>
<sequence>MIRLRVPAAGGHGGAAPDAGRAGRTGRAVDAAVDAAVLLFAVWTVVYHLGLLLRPPTWALLACWLGVSAAAAAAWSLRWRRDGPAGGAPWPEPAAPRSAAPPRALALVAVLAGIVAGFCAGLQTSGAPWWCAWAFGLVSAAASAACLLFRRAPAGGPSAPDEPPAHEPPAHEPPAPALADPGGPVGGGTSASRWGTPLALATAAGFSVASLFIVNSDGDDAYFVSRSVATAALGRIPFRDTIFTSGATGPIAGEPPVSSIEVLAGSLARIAGVPAASFVYYVLLPVVTFIAVWAVWRLARAWAPRRAVACFAVAAVYLLWSGLGPASLGSFHLLRMWQGKAVMVSALVPLLYVHLTRWAERRTRRELVMLAACGVAATGLTSSAAFVLPLAVGAAAVPLIASGRVRTGLAACAALAYPVTAGLVVTLQNHDTTVTGFVGDASDDYRWVLLYSAPGVLAGCALWLAPWTARRGVPALVGAGLAAVTTLLLLPGVLRLAADVTGAGQVLWRTMWIVPAPVLIGLLATVRLPLPASVRTGGKEVLGVLAALPAAALAVTMIVGGTPLWSAENGSILASRPSWKLPAEQVGTARAVVGLARTGGVVVMPQGYMRAVPLLTARVHAADPNTHYLRNLPVPARFVDDRRVLTAAVRRPGGWKPALAALEGALRRTDVVVACAHPRDLRGLALLEQAGLSGRRRVGQLVCLFAGHGPRTP</sequence>
<dbReference type="EMBL" id="JAGEOK010000015">
    <property type="protein sequence ID" value="MBO2440598.1"/>
    <property type="molecule type" value="Genomic_DNA"/>
</dbReference>
<evidence type="ECO:0000313" key="4">
    <source>
        <dbReference type="Proteomes" id="UP000666915"/>
    </source>
</evidence>
<dbReference type="InterPro" id="IPR045723">
    <property type="entry name" value="DUF6077"/>
</dbReference>
<evidence type="ECO:0000256" key="1">
    <source>
        <dbReference type="SAM" id="MobiDB-lite"/>
    </source>
</evidence>
<feature type="transmembrane region" description="Helical" evidence="2">
    <location>
        <begin position="278"/>
        <end position="296"/>
    </location>
</feature>
<feature type="transmembrane region" description="Helical" evidence="2">
    <location>
        <begin position="448"/>
        <end position="469"/>
    </location>
</feature>
<feature type="transmembrane region" description="Helical" evidence="2">
    <location>
        <begin position="129"/>
        <end position="149"/>
    </location>
</feature>
<gene>
    <name evidence="3" type="ORF">J4557_24005</name>
</gene>
<feature type="transmembrane region" description="Helical" evidence="2">
    <location>
        <begin position="104"/>
        <end position="123"/>
    </location>
</feature>
<keyword evidence="2" id="KW-0472">Membrane</keyword>